<comment type="caution">
    <text evidence="9">The sequence shown here is derived from an EMBL/GenBank/DDBJ whole genome shotgun (WGS) entry which is preliminary data.</text>
</comment>
<keyword evidence="3 7" id="KW-0862">Zinc</keyword>
<keyword evidence="7" id="KW-0479">Metal-binding</keyword>
<dbReference type="Proteomes" id="UP000824078">
    <property type="component" value="Unassembled WGS sequence"/>
</dbReference>
<comment type="cofactor">
    <cofactor evidence="7">
        <name>Zn(2+)</name>
        <dbReference type="ChEBI" id="CHEBI:29105"/>
    </cofactor>
    <text evidence="7">Binds 1 zinc ion per subunit.</text>
</comment>
<proteinExistence type="inferred from homology"/>
<feature type="binding site" evidence="7">
    <location>
        <position position="81"/>
    </location>
    <ligand>
        <name>Zn(2+)</name>
        <dbReference type="ChEBI" id="CHEBI:29105"/>
    </ligand>
</feature>
<reference evidence="9" key="1">
    <citation type="submission" date="2020-10" db="EMBL/GenBank/DDBJ databases">
        <authorList>
            <person name="Gilroy R."/>
        </authorList>
    </citation>
    <scope>NUCLEOTIDE SEQUENCE</scope>
    <source>
        <strain evidence="9">ChiHjej12B11-29160</strain>
    </source>
</reference>
<dbReference type="InterPro" id="IPR036390">
    <property type="entry name" value="WH_DNA-bd_sf"/>
</dbReference>
<dbReference type="PANTHER" id="PTHR33202">
    <property type="entry name" value="ZINC UPTAKE REGULATION PROTEIN"/>
    <property type="match status" value="1"/>
</dbReference>
<keyword evidence="5" id="KW-0238">DNA-binding</keyword>
<sequence length="138" mass="15223">MASRNTVQRTIIAEELRRLANHPTADDVYDAVHAEHPSIGKATVYRTLGKLADEGEIGRVRINNGADRFDHRSFEHYHVRCTCCGRVDDVMIPPLSSINEQAAQASGYVITGHTLQFDGVCPACQKAEDSQEMPSADQ</sequence>
<keyword evidence="2" id="KW-0678">Repressor</keyword>
<feature type="binding site" evidence="7">
    <location>
        <position position="124"/>
    </location>
    <ligand>
        <name>Zn(2+)</name>
        <dbReference type="ChEBI" id="CHEBI:29105"/>
    </ligand>
</feature>
<dbReference type="GO" id="GO:0008270">
    <property type="term" value="F:zinc ion binding"/>
    <property type="evidence" value="ECO:0007669"/>
    <property type="project" value="TreeGrafter"/>
</dbReference>
<keyword evidence="8" id="KW-0408">Iron</keyword>
<dbReference type="SUPFAM" id="SSF46785">
    <property type="entry name" value="Winged helix' DNA-binding domain"/>
    <property type="match status" value="1"/>
</dbReference>
<dbReference type="PANTHER" id="PTHR33202:SF7">
    <property type="entry name" value="FERRIC UPTAKE REGULATION PROTEIN"/>
    <property type="match status" value="1"/>
</dbReference>
<evidence type="ECO:0000313" key="10">
    <source>
        <dbReference type="Proteomes" id="UP000824078"/>
    </source>
</evidence>
<feature type="binding site" evidence="7">
    <location>
        <position position="121"/>
    </location>
    <ligand>
        <name>Zn(2+)</name>
        <dbReference type="ChEBI" id="CHEBI:29105"/>
    </ligand>
</feature>
<feature type="binding site" evidence="7">
    <location>
        <position position="84"/>
    </location>
    <ligand>
        <name>Zn(2+)</name>
        <dbReference type="ChEBI" id="CHEBI:29105"/>
    </ligand>
</feature>
<evidence type="ECO:0000313" key="9">
    <source>
        <dbReference type="EMBL" id="HIU23884.1"/>
    </source>
</evidence>
<dbReference type="GO" id="GO:0045892">
    <property type="term" value="P:negative regulation of DNA-templated transcription"/>
    <property type="evidence" value="ECO:0007669"/>
    <property type="project" value="TreeGrafter"/>
</dbReference>
<dbReference type="Gene3D" id="1.10.10.10">
    <property type="entry name" value="Winged helix-like DNA-binding domain superfamily/Winged helix DNA-binding domain"/>
    <property type="match status" value="1"/>
</dbReference>
<dbReference type="AlphaFoldDB" id="A0A9D1HWM4"/>
<reference evidence="9" key="2">
    <citation type="journal article" date="2021" name="PeerJ">
        <title>Extensive microbial diversity within the chicken gut microbiome revealed by metagenomics and culture.</title>
        <authorList>
            <person name="Gilroy R."/>
            <person name="Ravi A."/>
            <person name="Getino M."/>
            <person name="Pursley I."/>
            <person name="Horton D.L."/>
            <person name="Alikhan N.F."/>
            <person name="Baker D."/>
            <person name="Gharbi K."/>
            <person name="Hall N."/>
            <person name="Watson M."/>
            <person name="Adriaenssens E.M."/>
            <person name="Foster-Nyarko E."/>
            <person name="Jarju S."/>
            <person name="Secka A."/>
            <person name="Antonio M."/>
            <person name="Oren A."/>
            <person name="Chaudhuri R.R."/>
            <person name="La Ragione R."/>
            <person name="Hildebrand F."/>
            <person name="Pallen M.J."/>
        </authorList>
    </citation>
    <scope>NUCLEOTIDE SEQUENCE</scope>
    <source>
        <strain evidence="9">ChiHjej12B11-29160</strain>
    </source>
</reference>
<dbReference type="GO" id="GO:0003700">
    <property type="term" value="F:DNA-binding transcription factor activity"/>
    <property type="evidence" value="ECO:0007669"/>
    <property type="project" value="InterPro"/>
</dbReference>
<dbReference type="GO" id="GO:1900376">
    <property type="term" value="P:regulation of secondary metabolite biosynthetic process"/>
    <property type="evidence" value="ECO:0007669"/>
    <property type="project" value="TreeGrafter"/>
</dbReference>
<dbReference type="InterPro" id="IPR043135">
    <property type="entry name" value="Fur_C"/>
</dbReference>
<comment type="cofactor">
    <cofactor evidence="8">
        <name>Mn(2+)</name>
        <dbReference type="ChEBI" id="CHEBI:29035"/>
    </cofactor>
    <cofactor evidence="8">
        <name>Fe(2+)</name>
        <dbReference type="ChEBI" id="CHEBI:29033"/>
    </cofactor>
    <text evidence="8">Binds 1 Mn(2+) or Fe(2+) ion per subunit.</text>
</comment>
<accession>A0A9D1HWM4</accession>
<dbReference type="CDD" id="cd07153">
    <property type="entry name" value="Fur_like"/>
    <property type="match status" value="1"/>
</dbReference>
<name>A0A9D1HWM4_9ACTN</name>
<gene>
    <name evidence="9" type="ORF">IAD17_03060</name>
</gene>
<dbReference type="EMBL" id="DVMQ01000011">
    <property type="protein sequence ID" value="HIU23884.1"/>
    <property type="molecule type" value="Genomic_DNA"/>
</dbReference>
<organism evidence="9 10">
    <name type="scientific">Candidatus Coprovicinus avistercoris</name>
    <dbReference type="NCBI Taxonomy" id="2840754"/>
    <lineage>
        <taxon>Bacteria</taxon>
        <taxon>Bacillati</taxon>
        <taxon>Actinomycetota</taxon>
        <taxon>Coriobacteriia</taxon>
        <taxon>Coriobacteriales</taxon>
        <taxon>Coriobacteriaceae</taxon>
        <taxon>Coriobacteriaceae incertae sedis</taxon>
        <taxon>Candidatus Coprovicinus</taxon>
    </lineage>
</organism>
<evidence type="ECO:0000256" key="7">
    <source>
        <dbReference type="PIRSR" id="PIRSR602481-1"/>
    </source>
</evidence>
<dbReference type="InterPro" id="IPR036388">
    <property type="entry name" value="WH-like_DNA-bd_sf"/>
</dbReference>
<keyword evidence="4" id="KW-0805">Transcription regulation</keyword>
<protein>
    <submittedName>
        <fullName evidence="9">Transcriptional repressor</fullName>
    </submittedName>
</protein>
<evidence type="ECO:0000256" key="8">
    <source>
        <dbReference type="PIRSR" id="PIRSR602481-2"/>
    </source>
</evidence>
<dbReference type="InterPro" id="IPR002481">
    <property type="entry name" value="FUR"/>
</dbReference>
<evidence type="ECO:0000256" key="4">
    <source>
        <dbReference type="ARBA" id="ARBA00023015"/>
    </source>
</evidence>
<dbReference type="GO" id="GO:0000976">
    <property type="term" value="F:transcription cis-regulatory region binding"/>
    <property type="evidence" value="ECO:0007669"/>
    <property type="project" value="TreeGrafter"/>
</dbReference>
<keyword evidence="6" id="KW-0804">Transcription</keyword>
<feature type="binding site" evidence="8">
    <location>
        <position position="113"/>
    </location>
    <ligand>
        <name>Fe cation</name>
        <dbReference type="ChEBI" id="CHEBI:24875"/>
    </ligand>
</feature>
<comment type="similarity">
    <text evidence="1">Belongs to the Fur family.</text>
</comment>
<evidence type="ECO:0000256" key="5">
    <source>
        <dbReference type="ARBA" id="ARBA00023125"/>
    </source>
</evidence>
<evidence type="ECO:0000256" key="2">
    <source>
        <dbReference type="ARBA" id="ARBA00022491"/>
    </source>
</evidence>
<dbReference type="Gene3D" id="3.30.1490.190">
    <property type="match status" value="1"/>
</dbReference>
<evidence type="ECO:0000256" key="6">
    <source>
        <dbReference type="ARBA" id="ARBA00023163"/>
    </source>
</evidence>
<evidence type="ECO:0000256" key="1">
    <source>
        <dbReference type="ARBA" id="ARBA00007957"/>
    </source>
</evidence>
<evidence type="ECO:0000256" key="3">
    <source>
        <dbReference type="ARBA" id="ARBA00022833"/>
    </source>
</evidence>
<dbReference type="Pfam" id="PF01475">
    <property type="entry name" value="FUR"/>
    <property type="match status" value="1"/>
</dbReference>